<name>A0A2I0AL20_9ASPA</name>
<evidence type="ECO:0000313" key="1">
    <source>
        <dbReference type="EMBL" id="PKA56156.1"/>
    </source>
</evidence>
<keyword evidence="2" id="KW-1185">Reference proteome</keyword>
<protein>
    <submittedName>
        <fullName evidence="1">Uncharacterized protein</fullName>
    </submittedName>
</protein>
<sequence>MHILLSKLYFMSDNYSVHPVLIECAENFHLVSSINWCKSIYDFLRPFLLPISQNLHTQKKSTPRSTAGYIDGFCLLIMVG</sequence>
<evidence type="ECO:0000313" key="2">
    <source>
        <dbReference type="Proteomes" id="UP000236161"/>
    </source>
</evidence>
<dbReference type="EMBL" id="KZ451975">
    <property type="protein sequence ID" value="PKA56156.1"/>
    <property type="molecule type" value="Genomic_DNA"/>
</dbReference>
<organism evidence="1 2">
    <name type="scientific">Apostasia shenzhenica</name>
    <dbReference type="NCBI Taxonomy" id="1088818"/>
    <lineage>
        <taxon>Eukaryota</taxon>
        <taxon>Viridiplantae</taxon>
        <taxon>Streptophyta</taxon>
        <taxon>Embryophyta</taxon>
        <taxon>Tracheophyta</taxon>
        <taxon>Spermatophyta</taxon>
        <taxon>Magnoliopsida</taxon>
        <taxon>Liliopsida</taxon>
        <taxon>Asparagales</taxon>
        <taxon>Orchidaceae</taxon>
        <taxon>Apostasioideae</taxon>
        <taxon>Apostasia</taxon>
    </lineage>
</organism>
<proteinExistence type="predicted"/>
<gene>
    <name evidence="1" type="ORF">AXF42_Ash015641</name>
</gene>
<reference evidence="1 2" key="1">
    <citation type="journal article" date="2017" name="Nature">
        <title>The Apostasia genome and the evolution of orchids.</title>
        <authorList>
            <person name="Zhang G.Q."/>
            <person name="Liu K.W."/>
            <person name="Li Z."/>
            <person name="Lohaus R."/>
            <person name="Hsiao Y.Y."/>
            <person name="Niu S.C."/>
            <person name="Wang J.Y."/>
            <person name="Lin Y.C."/>
            <person name="Xu Q."/>
            <person name="Chen L.J."/>
            <person name="Yoshida K."/>
            <person name="Fujiwara S."/>
            <person name="Wang Z.W."/>
            <person name="Zhang Y.Q."/>
            <person name="Mitsuda N."/>
            <person name="Wang M."/>
            <person name="Liu G.H."/>
            <person name="Pecoraro L."/>
            <person name="Huang H.X."/>
            <person name="Xiao X.J."/>
            <person name="Lin M."/>
            <person name="Wu X.Y."/>
            <person name="Wu W.L."/>
            <person name="Chen Y.Y."/>
            <person name="Chang S.B."/>
            <person name="Sakamoto S."/>
            <person name="Ohme-Takagi M."/>
            <person name="Yagi M."/>
            <person name="Zeng S.J."/>
            <person name="Shen C.Y."/>
            <person name="Yeh C.M."/>
            <person name="Luo Y.B."/>
            <person name="Tsai W.C."/>
            <person name="Van de Peer Y."/>
            <person name="Liu Z.J."/>
        </authorList>
    </citation>
    <scope>NUCLEOTIDE SEQUENCE [LARGE SCALE GENOMIC DNA]</scope>
    <source>
        <strain evidence="2">cv. Shenzhen</strain>
        <tissue evidence="1">Stem</tissue>
    </source>
</reference>
<dbReference type="AlphaFoldDB" id="A0A2I0AL20"/>
<accession>A0A2I0AL20</accession>
<dbReference type="Proteomes" id="UP000236161">
    <property type="component" value="Unassembled WGS sequence"/>
</dbReference>